<dbReference type="EMBL" id="CAEZZV010000089">
    <property type="protein sequence ID" value="CAB4779758.1"/>
    <property type="molecule type" value="Genomic_DNA"/>
</dbReference>
<evidence type="ECO:0000256" key="4">
    <source>
        <dbReference type="ARBA" id="ARBA00006825"/>
    </source>
</evidence>
<comment type="catalytic activity">
    <reaction evidence="11">
        <text>2-C-methyl-D-erythritol 4-phosphate + NADP(+) = 1-deoxy-D-xylulose 5-phosphate + NADPH + H(+)</text>
        <dbReference type="Rhea" id="RHEA:13717"/>
        <dbReference type="ChEBI" id="CHEBI:15378"/>
        <dbReference type="ChEBI" id="CHEBI:57783"/>
        <dbReference type="ChEBI" id="CHEBI:57792"/>
        <dbReference type="ChEBI" id="CHEBI:58262"/>
        <dbReference type="ChEBI" id="CHEBI:58349"/>
        <dbReference type="EC" id="1.1.1.267"/>
    </reaction>
    <physiologicalReaction direction="right-to-left" evidence="11">
        <dbReference type="Rhea" id="RHEA:13719"/>
    </physiologicalReaction>
</comment>
<reference evidence="15" key="1">
    <citation type="submission" date="2020-05" db="EMBL/GenBank/DDBJ databases">
        <authorList>
            <person name="Chiriac C."/>
            <person name="Salcher M."/>
            <person name="Ghai R."/>
            <person name="Kavagutti S V."/>
        </authorList>
    </citation>
    <scope>NUCLEOTIDE SEQUENCE</scope>
</reference>
<sequence>MTTVGVSIAGSSGSIGRQTLEVIFAENAKSRSENTGVDYVVHALGVGSSIDVLIEQAKIFSPRVVAVADESLHHQVQDALPNVRVVRDMEDLVDGADVVVNGVVGFAGLAVTLETLRQGKRLALANKESLIAAGPVVQPLRAVRGAEIIPVDSEHCAIHQCLRSTVRADVEVARLVLTASGGPFRGRSKQDLADVTVDQALAHPTWSMGPKITIDSSTLMNKGLEVIEAHELFGVDYSRIEVVVHPQSIVHSMVEFTDGSTIAQLSLPDMRLPIGYALAHPHRALTAFGRIDWSALSRLDFEEPDVETFRCLTLAYQAGRAGGTAPAFLSAANEVAVEAFLAGLLKWPDIAAVVESSMQAYEATDGTLTSSEIIEADRVGRETARKVLLV</sequence>
<evidence type="ECO:0000256" key="10">
    <source>
        <dbReference type="ARBA" id="ARBA00023229"/>
    </source>
</evidence>
<evidence type="ECO:0000256" key="7">
    <source>
        <dbReference type="ARBA" id="ARBA00022857"/>
    </source>
</evidence>
<evidence type="ECO:0000256" key="8">
    <source>
        <dbReference type="ARBA" id="ARBA00023002"/>
    </source>
</evidence>
<dbReference type="PANTHER" id="PTHR30525">
    <property type="entry name" value="1-DEOXY-D-XYLULOSE 5-PHOSPHATE REDUCTOISOMERASE"/>
    <property type="match status" value="1"/>
</dbReference>
<dbReference type="PANTHER" id="PTHR30525:SF0">
    <property type="entry name" value="1-DEOXY-D-XYLULOSE 5-PHOSPHATE REDUCTOISOMERASE, CHLOROPLASTIC"/>
    <property type="match status" value="1"/>
</dbReference>
<dbReference type="GO" id="GO:0030145">
    <property type="term" value="F:manganese ion binding"/>
    <property type="evidence" value="ECO:0007669"/>
    <property type="project" value="TreeGrafter"/>
</dbReference>
<accession>A0A6J6G1G1</accession>
<feature type="domain" description="1-deoxy-D-xylulose 5-phosphate reductoisomerase C-terminal" evidence="13">
    <location>
        <begin position="148"/>
        <end position="233"/>
    </location>
</feature>
<dbReference type="EMBL" id="CAEZUK010000011">
    <property type="protein sequence ID" value="CAB4590768.1"/>
    <property type="molecule type" value="Genomic_DNA"/>
</dbReference>
<evidence type="ECO:0000256" key="6">
    <source>
        <dbReference type="ARBA" id="ARBA00022723"/>
    </source>
</evidence>
<dbReference type="Pfam" id="PF13288">
    <property type="entry name" value="DXPR_C"/>
    <property type="match status" value="1"/>
</dbReference>
<dbReference type="InterPro" id="IPR036291">
    <property type="entry name" value="NAD(P)-bd_dom_sf"/>
</dbReference>
<keyword evidence="9" id="KW-0464">Manganese</keyword>
<evidence type="ECO:0000259" key="14">
    <source>
        <dbReference type="Pfam" id="PF13288"/>
    </source>
</evidence>
<keyword evidence="6" id="KW-0479">Metal-binding</keyword>
<evidence type="ECO:0000313" key="15">
    <source>
        <dbReference type="EMBL" id="CAB4590768.1"/>
    </source>
</evidence>
<evidence type="ECO:0000256" key="1">
    <source>
        <dbReference type="ARBA" id="ARBA00001936"/>
    </source>
</evidence>
<dbReference type="SUPFAM" id="SSF55347">
    <property type="entry name" value="Glyceraldehyde-3-phosphate dehydrogenase-like, C-terminal domain"/>
    <property type="match status" value="1"/>
</dbReference>
<dbReference type="GO" id="GO:0070402">
    <property type="term" value="F:NADPH binding"/>
    <property type="evidence" value="ECO:0007669"/>
    <property type="project" value="InterPro"/>
</dbReference>
<evidence type="ECO:0000259" key="13">
    <source>
        <dbReference type="Pfam" id="PF08436"/>
    </source>
</evidence>
<gene>
    <name evidence="15" type="ORF">UFOPK1820_00138</name>
    <name evidence="16" type="ORF">UFOPK1960_00112</name>
    <name evidence="17" type="ORF">UFOPK2921_00788</name>
</gene>
<dbReference type="GO" id="GO:0030604">
    <property type="term" value="F:1-deoxy-D-xylulose-5-phosphate reductoisomerase activity"/>
    <property type="evidence" value="ECO:0007669"/>
    <property type="project" value="UniProtKB-EC"/>
</dbReference>
<dbReference type="NCBIfam" id="TIGR00243">
    <property type="entry name" value="Dxr"/>
    <property type="match status" value="1"/>
</dbReference>
<dbReference type="EMBL" id="CAEZVL010000007">
    <property type="protein sequence ID" value="CAB4622436.1"/>
    <property type="molecule type" value="Genomic_DNA"/>
</dbReference>
<keyword evidence="8" id="KW-0560">Oxidoreductase</keyword>
<proteinExistence type="inferred from homology"/>
<protein>
    <recommendedName>
        <fullName evidence="5">1-deoxy-D-xylulose-5-phosphate reductoisomerase</fullName>
        <ecNumber evidence="5">1.1.1.267</ecNumber>
    </recommendedName>
</protein>
<evidence type="ECO:0000256" key="11">
    <source>
        <dbReference type="ARBA" id="ARBA00048543"/>
    </source>
</evidence>
<dbReference type="Pfam" id="PF08436">
    <property type="entry name" value="DXP_redisom_C"/>
    <property type="match status" value="1"/>
</dbReference>
<name>A0A6J6G1G1_9ZZZZ</name>
<evidence type="ECO:0000313" key="17">
    <source>
        <dbReference type="EMBL" id="CAB4779758.1"/>
    </source>
</evidence>
<evidence type="ECO:0000256" key="2">
    <source>
        <dbReference type="ARBA" id="ARBA00001946"/>
    </source>
</evidence>
<comment type="similarity">
    <text evidence="4">Belongs to the DXR family.</text>
</comment>
<dbReference type="InterPro" id="IPR003821">
    <property type="entry name" value="DXP_reductoisomerase"/>
</dbReference>
<feature type="domain" description="DXP reductoisomerase C-terminal" evidence="14">
    <location>
        <begin position="265"/>
        <end position="382"/>
    </location>
</feature>
<dbReference type="AlphaFoldDB" id="A0A6J6G1G1"/>
<feature type="domain" description="1-deoxy-D-xylulose 5-phosphate reductoisomerase N-terminal" evidence="12">
    <location>
        <begin position="6"/>
        <end position="134"/>
    </location>
</feature>
<dbReference type="InterPro" id="IPR036169">
    <property type="entry name" value="DXPR_C_sf"/>
</dbReference>
<dbReference type="Gene3D" id="1.10.1740.10">
    <property type="match status" value="1"/>
</dbReference>
<dbReference type="InterPro" id="IPR013512">
    <property type="entry name" value="DXP_reductoisomerase_N"/>
</dbReference>
<comment type="pathway">
    <text evidence="3">Isoprenoid biosynthesis; isopentenyl diphosphate biosynthesis via DXP pathway; isopentenyl diphosphate from 1-deoxy-D-xylulose 5-phosphate: step 1/6.</text>
</comment>
<dbReference type="PIRSF" id="PIRSF006205">
    <property type="entry name" value="Dxp_reductismrs"/>
    <property type="match status" value="1"/>
</dbReference>
<dbReference type="SUPFAM" id="SSF51735">
    <property type="entry name" value="NAD(P)-binding Rossmann-fold domains"/>
    <property type="match status" value="1"/>
</dbReference>
<keyword evidence="7" id="KW-0521">NADP</keyword>
<dbReference type="Gene3D" id="3.40.50.720">
    <property type="entry name" value="NAD(P)-binding Rossmann-like Domain"/>
    <property type="match status" value="1"/>
</dbReference>
<dbReference type="Pfam" id="PF02670">
    <property type="entry name" value="DXP_reductoisom"/>
    <property type="match status" value="1"/>
</dbReference>
<evidence type="ECO:0000259" key="12">
    <source>
        <dbReference type="Pfam" id="PF02670"/>
    </source>
</evidence>
<dbReference type="GO" id="GO:0051484">
    <property type="term" value="P:isopentenyl diphosphate biosynthetic process, methylerythritol 4-phosphate pathway involved in terpenoid biosynthetic process"/>
    <property type="evidence" value="ECO:0007669"/>
    <property type="project" value="TreeGrafter"/>
</dbReference>
<evidence type="ECO:0000313" key="16">
    <source>
        <dbReference type="EMBL" id="CAB4622436.1"/>
    </source>
</evidence>
<evidence type="ECO:0000256" key="5">
    <source>
        <dbReference type="ARBA" id="ARBA00012366"/>
    </source>
</evidence>
<dbReference type="HAMAP" id="MF_00183">
    <property type="entry name" value="DXP_reductoisom"/>
    <property type="match status" value="1"/>
</dbReference>
<comment type="cofactor">
    <cofactor evidence="1">
        <name>Mn(2+)</name>
        <dbReference type="ChEBI" id="CHEBI:29035"/>
    </cofactor>
</comment>
<comment type="cofactor">
    <cofactor evidence="2">
        <name>Mg(2+)</name>
        <dbReference type="ChEBI" id="CHEBI:18420"/>
    </cofactor>
</comment>
<organism evidence="15">
    <name type="scientific">freshwater metagenome</name>
    <dbReference type="NCBI Taxonomy" id="449393"/>
    <lineage>
        <taxon>unclassified sequences</taxon>
        <taxon>metagenomes</taxon>
        <taxon>ecological metagenomes</taxon>
    </lineage>
</organism>
<dbReference type="UniPathway" id="UPA00056">
    <property type="reaction ID" value="UER00092"/>
</dbReference>
<keyword evidence="10" id="KW-0414">Isoprene biosynthesis</keyword>
<dbReference type="InterPro" id="IPR026877">
    <property type="entry name" value="DXPR_C"/>
</dbReference>
<dbReference type="SUPFAM" id="SSF69055">
    <property type="entry name" value="1-deoxy-D-xylulose-5-phosphate reductoisomerase, C-terminal domain"/>
    <property type="match status" value="1"/>
</dbReference>
<dbReference type="EC" id="1.1.1.267" evidence="5"/>
<evidence type="ECO:0000256" key="3">
    <source>
        <dbReference type="ARBA" id="ARBA00005094"/>
    </source>
</evidence>
<dbReference type="InterPro" id="IPR013644">
    <property type="entry name" value="DXP_reductoisomerase_C"/>
</dbReference>
<evidence type="ECO:0000256" key="9">
    <source>
        <dbReference type="ARBA" id="ARBA00023211"/>
    </source>
</evidence>